<proteinExistence type="predicted"/>
<protein>
    <submittedName>
        <fullName evidence="2">Unnamed protein product</fullName>
    </submittedName>
</protein>
<accession>A0A9W6Y5P3</accession>
<evidence type="ECO:0000313" key="2">
    <source>
        <dbReference type="EMBL" id="GMF53594.1"/>
    </source>
</evidence>
<reference evidence="2" key="1">
    <citation type="submission" date="2023-04" db="EMBL/GenBank/DDBJ databases">
        <title>Phytophthora fragariaefolia NBRC 109709.</title>
        <authorList>
            <person name="Ichikawa N."/>
            <person name="Sato H."/>
            <person name="Tonouchi N."/>
        </authorList>
    </citation>
    <scope>NUCLEOTIDE SEQUENCE</scope>
    <source>
        <strain evidence="2">NBRC 109709</strain>
    </source>
</reference>
<name>A0A9W6Y5P3_9STRA</name>
<organism evidence="2 3">
    <name type="scientific">Phytophthora fragariaefolia</name>
    <dbReference type="NCBI Taxonomy" id="1490495"/>
    <lineage>
        <taxon>Eukaryota</taxon>
        <taxon>Sar</taxon>
        <taxon>Stramenopiles</taxon>
        <taxon>Oomycota</taxon>
        <taxon>Peronosporomycetes</taxon>
        <taxon>Peronosporales</taxon>
        <taxon>Peronosporaceae</taxon>
        <taxon>Phytophthora</taxon>
    </lineage>
</organism>
<dbReference type="AlphaFoldDB" id="A0A9W6Y5P3"/>
<evidence type="ECO:0000313" key="3">
    <source>
        <dbReference type="Proteomes" id="UP001165121"/>
    </source>
</evidence>
<dbReference type="Proteomes" id="UP001165121">
    <property type="component" value="Unassembled WGS sequence"/>
</dbReference>
<gene>
    <name evidence="2" type="ORF">Pfra01_002219400</name>
</gene>
<sequence length="130" mass="14555">MEATAFLTPIPSDESLPQGGNEVDLGVKSRHARQPKKAAFLNVPSSSPVPKAHPPNQASRIKSFKRNVLHKMEYALDRIDDGELNPYKLGMLKGIEWSAGAWREMVMETIEHCWLNSTLIAKSDLNFILQ</sequence>
<keyword evidence="3" id="KW-1185">Reference proteome</keyword>
<evidence type="ECO:0000256" key="1">
    <source>
        <dbReference type="SAM" id="MobiDB-lite"/>
    </source>
</evidence>
<dbReference type="EMBL" id="BSXT01003308">
    <property type="protein sequence ID" value="GMF53594.1"/>
    <property type="molecule type" value="Genomic_DNA"/>
</dbReference>
<feature type="region of interest" description="Disordered" evidence="1">
    <location>
        <begin position="1"/>
        <end position="23"/>
    </location>
</feature>
<comment type="caution">
    <text evidence="2">The sequence shown here is derived from an EMBL/GenBank/DDBJ whole genome shotgun (WGS) entry which is preliminary data.</text>
</comment>
<dbReference type="OrthoDB" id="88448at2759"/>